<proteinExistence type="predicted"/>
<reference evidence="1" key="1">
    <citation type="submission" date="2015-10" db="EMBL/GenBank/DDBJ databases">
        <authorList>
            <person name="Regsiter A."/>
            <person name="william w."/>
        </authorList>
    </citation>
    <scope>NUCLEOTIDE SEQUENCE</scope>
    <source>
        <strain evidence="1">Montdore</strain>
    </source>
</reference>
<dbReference type="Proteomes" id="UP001412239">
    <property type="component" value="Unassembled WGS sequence"/>
</dbReference>
<evidence type="ECO:0000313" key="2">
    <source>
        <dbReference type="Proteomes" id="UP001412239"/>
    </source>
</evidence>
<gene>
    <name evidence="1" type="ORF">GSTUAT00007533001</name>
</gene>
<dbReference type="AlphaFoldDB" id="A0A292PPH6"/>
<evidence type="ECO:0000313" key="1">
    <source>
        <dbReference type="EMBL" id="CUS08387.1"/>
    </source>
</evidence>
<accession>A0A292PPH6</accession>
<keyword evidence="2" id="KW-1185">Reference proteome</keyword>
<dbReference type="EMBL" id="LN891134">
    <property type="protein sequence ID" value="CUS08387.1"/>
    <property type="molecule type" value="Genomic_DNA"/>
</dbReference>
<name>A0A292PPH6_9PEZI</name>
<protein>
    <submittedName>
        <fullName evidence="1">Uncharacterized protein</fullName>
    </submittedName>
</protein>
<sequence>MKASTPSSSPKIEIDSDWTSFIKPAALHPRPVWKENVYLQLPRIIQSASGRSRIELGRTDKGSSIQLLPHHVPAAATTHSMFTRAVSSPMSDLIQIHIQAQKAKRNPKL</sequence>
<organism evidence="1 2">
    <name type="scientific">Tuber aestivum</name>
    <name type="common">summer truffle</name>
    <dbReference type="NCBI Taxonomy" id="59557"/>
    <lineage>
        <taxon>Eukaryota</taxon>
        <taxon>Fungi</taxon>
        <taxon>Dikarya</taxon>
        <taxon>Ascomycota</taxon>
        <taxon>Pezizomycotina</taxon>
        <taxon>Pezizomycetes</taxon>
        <taxon>Pezizales</taxon>
        <taxon>Tuberaceae</taxon>
        <taxon>Tuber</taxon>
    </lineage>
</organism>